<dbReference type="PROSITE" id="PS50090">
    <property type="entry name" value="MYB_LIKE"/>
    <property type="match status" value="1"/>
</dbReference>
<name>A0A8J4RJS6_9ROSI</name>
<evidence type="ECO:0000313" key="3">
    <source>
        <dbReference type="EMBL" id="KAF3969804.1"/>
    </source>
</evidence>
<accession>A0A8J4RJS6</accession>
<comment type="caution">
    <text evidence="3">The sequence shown here is derived from an EMBL/GenBank/DDBJ whole genome shotgun (WGS) entry which is preliminary data.</text>
</comment>
<evidence type="ECO:0000313" key="4">
    <source>
        <dbReference type="Proteomes" id="UP000737018"/>
    </source>
</evidence>
<dbReference type="InterPro" id="IPR001005">
    <property type="entry name" value="SANT/Myb"/>
</dbReference>
<feature type="region of interest" description="Disordered" evidence="1">
    <location>
        <begin position="214"/>
        <end position="265"/>
    </location>
</feature>
<sequence length="328" mass="37005">MAPESNSLNENADCPHVGLVKQEALIDSTDDGNKITRHPRWTRDETLILIQGKKVIEDGVRGGRRSTSTFGSCQVEPKWDSVSSYCKQRGVKRGPVQCRKRWGNLLTDYKKIKRWESQIKEEAESFWMMRNDIRREKKLASFFDKEIYNALDGMAFSAATFPLPLVAVRANENDSDGVKAEVEEEDGDEEETPVAVFDSHRHATAEDGLFSDFEHSEQEESGCSPEYETVSGTVKGKQPGSASMWRESISQEERKRRRLSLDGQEDASNLGNQLVKVLKMNSNKLNAHLEAQNISCQLDRDQRKEHTDSLVAALSKVTDALVRIADKL</sequence>
<gene>
    <name evidence="3" type="ORF">CMV_006444</name>
</gene>
<evidence type="ECO:0000259" key="2">
    <source>
        <dbReference type="PROSITE" id="PS50090"/>
    </source>
</evidence>
<dbReference type="PANTHER" id="PTHR47211">
    <property type="entry name" value="TRIHELIX TRANSCRIPTION FACTOR ASR3"/>
    <property type="match status" value="1"/>
</dbReference>
<protein>
    <recommendedName>
        <fullName evidence="2">Myb-like domain-containing protein</fullName>
    </recommendedName>
</protein>
<feature type="region of interest" description="Disordered" evidence="1">
    <location>
        <begin position="174"/>
        <end position="200"/>
    </location>
</feature>
<feature type="domain" description="Myb-like" evidence="2">
    <location>
        <begin position="40"/>
        <end position="106"/>
    </location>
</feature>
<dbReference type="AlphaFoldDB" id="A0A8J4RJS6"/>
<feature type="compositionally biased region" description="Acidic residues" evidence="1">
    <location>
        <begin position="182"/>
        <end position="192"/>
    </location>
</feature>
<evidence type="ECO:0000256" key="1">
    <source>
        <dbReference type="SAM" id="MobiDB-lite"/>
    </source>
</evidence>
<proteinExistence type="predicted"/>
<organism evidence="3 4">
    <name type="scientific">Castanea mollissima</name>
    <name type="common">Chinese chestnut</name>
    <dbReference type="NCBI Taxonomy" id="60419"/>
    <lineage>
        <taxon>Eukaryota</taxon>
        <taxon>Viridiplantae</taxon>
        <taxon>Streptophyta</taxon>
        <taxon>Embryophyta</taxon>
        <taxon>Tracheophyta</taxon>
        <taxon>Spermatophyta</taxon>
        <taxon>Magnoliopsida</taxon>
        <taxon>eudicotyledons</taxon>
        <taxon>Gunneridae</taxon>
        <taxon>Pentapetalae</taxon>
        <taxon>rosids</taxon>
        <taxon>fabids</taxon>
        <taxon>Fagales</taxon>
        <taxon>Fagaceae</taxon>
        <taxon>Castanea</taxon>
    </lineage>
</organism>
<dbReference type="InterPro" id="IPR044822">
    <property type="entry name" value="Myb_DNA-bind_4"/>
</dbReference>
<keyword evidence="4" id="KW-1185">Reference proteome</keyword>
<dbReference type="Pfam" id="PF13837">
    <property type="entry name" value="Myb_DNA-bind_4"/>
    <property type="match status" value="1"/>
</dbReference>
<dbReference type="Proteomes" id="UP000737018">
    <property type="component" value="Unassembled WGS sequence"/>
</dbReference>
<dbReference type="OrthoDB" id="1865198at2759"/>
<reference evidence="3" key="1">
    <citation type="submission" date="2020-03" db="EMBL/GenBank/DDBJ databases">
        <title>Castanea mollissima Vanexum genome sequencing.</title>
        <authorList>
            <person name="Staton M."/>
        </authorList>
    </citation>
    <scope>NUCLEOTIDE SEQUENCE</scope>
    <source>
        <tissue evidence="3">Leaf</tissue>
    </source>
</reference>
<dbReference type="PANTHER" id="PTHR47211:SF3">
    <property type="entry name" value="TRIHELIX TRANSCRIPTION FACTOR ASR3-LIKE"/>
    <property type="match status" value="1"/>
</dbReference>
<dbReference type="EMBL" id="JRKL02000607">
    <property type="protein sequence ID" value="KAF3969804.1"/>
    <property type="molecule type" value="Genomic_DNA"/>
</dbReference>
<dbReference type="Gene3D" id="1.10.10.60">
    <property type="entry name" value="Homeodomain-like"/>
    <property type="match status" value="1"/>
</dbReference>